<protein>
    <recommendedName>
        <fullName evidence="5">Cell surface protein</fullName>
    </recommendedName>
</protein>
<dbReference type="InterPro" id="IPR013785">
    <property type="entry name" value="Aldolase_TIM"/>
</dbReference>
<dbReference type="OrthoDB" id="5809921at2"/>
<dbReference type="PANTHER" id="PTHR38435">
    <property type="match status" value="1"/>
</dbReference>
<name>A0A8J3AW10_9BACI</name>
<organism evidence="3 4">
    <name type="scientific">Gottfriedia solisilvae</name>
    <dbReference type="NCBI Taxonomy" id="1516104"/>
    <lineage>
        <taxon>Bacteria</taxon>
        <taxon>Bacillati</taxon>
        <taxon>Bacillota</taxon>
        <taxon>Bacilli</taxon>
        <taxon>Bacillales</taxon>
        <taxon>Bacillaceae</taxon>
        <taxon>Gottfriedia</taxon>
    </lineage>
</organism>
<gene>
    <name evidence="3" type="ORF">GCM10007380_37020</name>
</gene>
<feature type="domain" description="6-phospho-N-acetylmuramidase N-terminal" evidence="2">
    <location>
        <begin position="2"/>
        <end position="232"/>
    </location>
</feature>
<dbReference type="PANTHER" id="PTHR38435:SF2">
    <property type="entry name" value="DUF871 DOMAIN-CONTAINING PROTEIN"/>
    <property type="match status" value="1"/>
</dbReference>
<comment type="caution">
    <text evidence="3">The sequence shown here is derived from an EMBL/GenBank/DDBJ whole genome shotgun (WGS) entry which is preliminary data.</text>
</comment>
<dbReference type="SUPFAM" id="SSF51445">
    <property type="entry name" value="(Trans)glycosidases"/>
    <property type="match status" value="1"/>
</dbReference>
<evidence type="ECO:0000259" key="1">
    <source>
        <dbReference type="Pfam" id="PF05913"/>
    </source>
</evidence>
<feature type="domain" description="6-phospho-N-acetylmuramidase C-terminal" evidence="1">
    <location>
        <begin position="248"/>
        <end position="351"/>
    </location>
</feature>
<evidence type="ECO:0000259" key="2">
    <source>
        <dbReference type="Pfam" id="PF19200"/>
    </source>
</evidence>
<dbReference type="Gene3D" id="3.20.20.70">
    <property type="entry name" value="Aldolase class I"/>
    <property type="match status" value="1"/>
</dbReference>
<dbReference type="EMBL" id="BMHB01000003">
    <property type="protein sequence ID" value="GGI17253.1"/>
    <property type="molecule type" value="Genomic_DNA"/>
</dbReference>
<dbReference type="InterPro" id="IPR008589">
    <property type="entry name" value="MupG"/>
</dbReference>
<dbReference type="Pfam" id="PF19200">
    <property type="entry name" value="MupG_N"/>
    <property type="match status" value="1"/>
</dbReference>
<dbReference type="InterPro" id="IPR017853">
    <property type="entry name" value="GH"/>
</dbReference>
<sequence>MLGISIYLSKEHIEKNLQLIQSAKASGFQSIFTSLHIPEDDPSTYKELLQLLGQQAKDHQMELIADISPKSLSYLGLNYSSVTELVNWGVAGLRVDYGLSEKQISELSNKMKVALNASTITEEFLETLLQNDLCTENVEAWHNFYPRPETGLSKRYLIEKNRWLKKCGITTMAFIPGDGEKRGPLYKGLPTLEKHREMIQLHAYLELIKSCYVDKVLVGDISLTKETMENLALAKDYIPLRYKPDLSDQTFLKSIEEIHTNREDPARDVIRSMESRLYGRFGHVKLLPNNTIDRVRGSITIDNELYGRYAGEMQIALTNLPSDPKVNVVGKIIDEDLQLLSYIRAGSNFKLIPVKDKQLQTV</sequence>
<dbReference type="InterPro" id="IPR043894">
    <property type="entry name" value="MupG_C"/>
</dbReference>
<dbReference type="SUPFAM" id="SSF50891">
    <property type="entry name" value="Cyclophilin-like"/>
    <property type="match status" value="1"/>
</dbReference>
<dbReference type="Pfam" id="PF05913">
    <property type="entry name" value="MupG_C"/>
    <property type="match status" value="1"/>
</dbReference>
<dbReference type="Gene3D" id="2.40.100.10">
    <property type="entry name" value="Cyclophilin-like"/>
    <property type="match status" value="1"/>
</dbReference>
<accession>A0A8J3AW10</accession>
<reference evidence="4" key="1">
    <citation type="journal article" date="2019" name="Int. J. Syst. Evol. Microbiol.">
        <title>The Global Catalogue of Microorganisms (GCM) 10K type strain sequencing project: providing services to taxonomists for standard genome sequencing and annotation.</title>
        <authorList>
            <consortium name="The Broad Institute Genomics Platform"/>
            <consortium name="The Broad Institute Genome Sequencing Center for Infectious Disease"/>
            <person name="Wu L."/>
            <person name="Ma J."/>
        </authorList>
    </citation>
    <scope>NUCLEOTIDE SEQUENCE [LARGE SCALE GENOMIC DNA]</scope>
    <source>
        <strain evidence="4">CGMCC 1.14993</strain>
    </source>
</reference>
<evidence type="ECO:0000313" key="4">
    <source>
        <dbReference type="Proteomes" id="UP000626244"/>
    </source>
</evidence>
<dbReference type="Proteomes" id="UP000626244">
    <property type="component" value="Unassembled WGS sequence"/>
</dbReference>
<keyword evidence="4" id="KW-1185">Reference proteome</keyword>
<dbReference type="InterPro" id="IPR029000">
    <property type="entry name" value="Cyclophilin-like_dom_sf"/>
</dbReference>
<dbReference type="AlphaFoldDB" id="A0A8J3AW10"/>
<evidence type="ECO:0000313" key="3">
    <source>
        <dbReference type="EMBL" id="GGI17253.1"/>
    </source>
</evidence>
<evidence type="ECO:0008006" key="5">
    <source>
        <dbReference type="Google" id="ProtNLM"/>
    </source>
</evidence>
<proteinExistence type="predicted"/>
<dbReference type="RefSeq" id="WP_088002258.1">
    <property type="nucleotide sequence ID" value="NZ_BMHB01000003.1"/>
</dbReference>
<dbReference type="InterPro" id="IPR043797">
    <property type="entry name" value="MupG_N"/>
</dbReference>